<evidence type="ECO:0000313" key="8">
    <source>
        <dbReference type="EMBL" id="KAK6139884.1"/>
    </source>
</evidence>
<dbReference type="PANTHER" id="PTHR31658">
    <property type="entry name" value="CONSERVED OLIGOMERIC GOLGI COMPLEX SUBUNIT 1"/>
    <property type="match status" value="1"/>
</dbReference>
<comment type="subcellular location">
    <subcellularLocation>
        <location evidence="1">Golgi apparatus membrane</location>
        <topology evidence="1">Peripheral membrane protein</topology>
    </subcellularLocation>
</comment>
<dbReference type="EMBL" id="JABTTQ020000357">
    <property type="protein sequence ID" value="KAK6139884.1"/>
    <property type="molecule type" value="Genomic_DNA"/>
</dbReference>
<comment type="caution">
    <text evidence="8">The sequence shown here is derived from an EMBL/GenBank/DDBJ whole genome shotgun (WGS) entry which is preliminary data.</text>
</comment>
<evidence type="ECO:0000256" key="2">
    <source>
        <dbReference type="ARBA" id="ARBA00006653"/>
    </source>
</evidence>
<evidence type="ECO:0000256" key="7">
    <source>
        <dbReference type="ARBA" id="ARBA00023136"/>
    </source>
</evidence>
<keyword evidence="7" id="KW-0472">Membrane</keyword>
<organism evidence="8 9">
    <name type="scientific">Rehmannia glutinosa</name>
    <name type="common">Chinese foxglove</name>
    <dbReference type="NCBI Taxonomy" id="99300"/>
    <lineage>
        <taxon>Eukaryota</taxon>
        <taxon>Viridiplantae</taxon>
        <taxon>Streptophyta</taxon>
        <taxon>Embryophyta</taxon>
        <taxon>Tracheophyta</taxon>
        <taxon>Spermatophyta</taxon>
        <taxon>Magnoliopsida</taxon>
        <taxon>eudicotyledons</taxon>
        <taxon>Gunneridae</taxon>
        <taxon>Pentapetalae</taxon>
        <taxon>asterids</taxon>
        <taxon>lamiids</taxon>
        <taxon>Lamiales</taxon>
        <taxon>Orobanchaceae</taxon>
        <taxon>Rehmannieae</taxon>
        <taxon>Rehmannia</taxon>
    </lineage>
</organism>
<protein>
    <recommendedName>
        <fullName evidence="3">Conserved oligomeric Golgi complex subunit 1</fullName>
    </recommendedName>
</protein>
<proteinExistence type="inferred from homology"/>
<evidence type="ECO:0000256" key="1">
    <source>
        <dbReference type="ARBA" id="ARBA00004395"/>
    </source>
</evidence>
<gene>
    <name evidence="8" type="ORF">DH2020_026398</name>
</gene>
<keyword evidence="4" id="KW-0813">Transport</keyword>
<reference evidence="8 9" key="1">
    <citation type="journal article" date="2021" name="Comput. Struct. Biotechnol. J.">
        <title>De novo genome assembly of the potent medicinal plant Rehmannia glutinosa using nanopore technology.</title>
        <authorList>
            <person name="Ma L."/>
            <person name="Dong C."/>
            <person name="Song C."/>
            <person name="Wang X."/>
            <person name="Zheng X."/>
            <person name="Niu Y."/>
            <person name="Chen S."/>
            <person name="Feng W."/>
        </authorList>
    </citation>
    <scope>NUCLEOTIDE SEQUENCE [LARGE SCALE GENOMIC DNA]</scope>
    <source>
        <strain evidence="8">DH-2019</strain>
    </source>
</reference>
<name>A0ABR0VYX9_REHGL</name>
<evidence type="ECO:0000256" key="4">
    <source>
        <dbReference type="ARBA" id="ARBA00022448"/>
    </source>
</evidence>
<keyword evidence="5" id="KW-0653">Protein transport</keyword>
<sequence>MKPISEIRNVEATTRKQIQDKSEELRQLVGNRYRDLIDSADSIVIMKSSCESISANISAIHHAILHSLSSPDVPRSPHHQWQIVEGFKVQISQRSRERLLDQSSNHGISAYADALAAIAITDELEPKQVLTLFIDSRKSILSQKLNACCRDAKADSSEVISALCDVLKIIQVTVCQVGELFLQVLNDMPLFYKTVLDTPPASQLFGGILNPDEEVKLWNLFKDKLESNMVLLDRDFISKTCSDWLRNCGEGDH</sequence>
<dbReference type="Pfam" id="PF08700">
    <property type="entry name" value="VPS51_Exo84_N"/>
    <property type="match status" value="1"/>
</dbReference>
<keyword evidence="9" id="KW-1185">Reference proteome</keyword>
<evidence type="ECO:0000256" key="6">
    <source>
        <dbReference type="ARBA" id="ARBA00023034"/>
    </source>
</evidence>
<accession>A0ABR0VYX9</accession>
<evidence type="ECO:0000313" key="9">
    <source>
        <dbReference type="Proteomes" id="UP001318860"/>
    </source>
</evidence>
<keyword evidence="6" id="KW-0333">Golgi apparatus</keyword>
<dbReference type="PANTHER" id="PTHR31658:SF0">
    <property type="entry name" value="CONSERVED OLIGOMERIC GOLGI COMPLEX SUBUNIT 1"/>
    <property type="match status" value="1"/>
</dbReference>
<evidence type="ECO:0000256" key="5">
    <source>
        <dbReference type="ARBA" id="ARBA00022927"/>
    </source>
</evidence>
<dbReference type="InterPro" id="IPR033370">
    <property type="entry name" value="COG1"/>
</dbReference>
<dbReference type="Proteomes" id="UP001318860">
    <property type="component" value="Unassembled WGS sequence"/>
</dbReference>
<comment type="similarity">
    <text evidence="2">Belongs to the COG1 family.</text>
</comment>
<evidence type="ECO:0000256" key="3">
    <source>
        <dbReference type="ARBA" id="ARBA00020978"/>
    </source>
</evidence>